<dbReference type="CDD" id="cd01448">
    <property type="entry name" value="TST_Repeat_1"/>
    <property type="match status" value="1"/>
</dbReference>
<dbReference type="OrthoDB" id="9781034at2"/>
<evidence type="ECO:0000259" key="3">
    <source>
        <dbReference type="PROSITE" id="PS50206"/>
    </source>
</evidence>
<proteinExistence type="predicted"/>
<dbReference type="EMBL" id="VYKJ01000015">
    <property type="protein sequence ID" value="KAA8996122.1"/>
    <property type="molecule type" value="Genomic_DNA"/>
</dbReference>
<reference evidence="4 5" key="1">
    <citation type="submission" date="2019-09" db="EMBL/GenBank/DDBJ databases">
        <authorList>
            <person name="Li Y."/>
        </authorList>
    </citation>
    <scope>NUCLEOTIDE SEQUENCE [LARGE SCALE GENOMIC DNA]</scope>
    <source>
        <strain evidence="4 5">L3-3HA</strain>
    </source>
</reference>
<evidence type="ECO:0000313" key="4">
    <source>
        <dbReference type="EMBL" id="KAA8996122.1"/>
    </source>
</evidence>
<dbReference type="InterPro" id="IPR036873">
    <property type="entry name" value="Rhodanese-like_dom_sf"/>
</dbReference>
<gene>
    <name evidence="4" type="ORF">FJU30_22425</name>
</gene>
<keyword evidence="5" id="KW-1185">Reference proteome</keyword>
<dbReference type="SMART" id="SM00450">
    <property type="entry name" value="RHOD"/>
    <property type="match status" value="2"/>
</dbReference>
<protein>
    <submittedName>
        <fullName evidence="4">Sulfurtransferase</fullName>
    </submittedName>
</protein>
<feature type="domain" description="Rhodanese" evidence="3">
    <location>
        <begin position="189"/>
        <end position="290"/>
    </location>
</feature>
<dbReference type="GO" id="GO:0004792">
    <property type="term" value="F:thiosulfate-cyanide sulfurtransferase activity"/>
    <property type="evidence" value="ECO:0007669"/>
    <property type="project" value="TreeGrafter"/>
</dbReference>
<feature type="domain" description="Rhodanese" evidence="3">
    <location>
        <begin position="34"/>
        <end position="144"/>
    </location>
</feature>
<organism evidence="4 5">
    <name type="scientific">Affinibrenneria salicis</name>
    <dbReference type="NCBI Taxonomy" id="2590031"/>
    <lineage>
        <taxon>Bacteria</taxon>
        <taxon>Pseudomonadati</taxon>
        <taxon>Pseudomonadota</taxon>
        <taxon>Gammaproteobacteria</taxon>
        <taxon>Enterobacterales</taxon>
        <taxon>Pectobacteriaceae</taxon>
        <taxon>Affinibrenneria</taxon>
    </lineage>
</organism>
<accession>A0A5J5FT57</accession>
<dbReference type="Gene3D" id="3.40.250.10">
    <property type="entry name" value="Rhodanese-like domain"/>
    <property type="match status" value="2"/>
</dbReference>
<dbReference type="Pfam" id="PF00581">
    <property type="entry name" value="Rhodanese"/>
    <property type="match status" value="2"/>
</dbReference>
<dbReference type="InterPro" id="IPR001763">
    <property type="entry name" value="Rhodanese-like_dom"/>
</dbReference>
<keyword evidence="1 4" id="KW-0808">Transferase</keyword>
<dbReference type="SUPFAM" id="SSF52821">
    <property type="entry name" value="Rhodanese/Cell cycle control phosphatase"/>
    <property type="match status" value="2"/>
</dbReference>
<dbReference type="AlphaFoldDB" id="A0A5J5FT57"/>
<evidence type="ECO:0000256" key="1">
    <source>
        <dbReference type="ARBA" id="ARBA00022679"/>
    </source>
</evidence>
<dbReference type="RefSeq" id="WP_150437201.1">
    <property type="nucleotide sequence ID" value="NZ_VYKJ01000015.1"/>
</dbReference>
<dbReference type="InterPro" id="IPR045078">
    <property type="entry name" value="TST/MPST-like"/>
</dbReference>
<evidence type="ECO:0000313" key="5">
    <source>
        <dbReference type="Proteomes" id="UP000335415"/>
    </source>
</evidence>
<sequence length="296" mass="32703">MHNQRRHILIECQDLNTRLQTPGLVVLDATVGLPAPRFDGDYRTTHGADGWRQEHIPGSRHADLLHDLSDLNASYSFANPPLPQFRQGLRALGVTDHSEIVIYDRADGFWAARLWWMLRSTGIAARVLNGGWQAWRQAGYATEQGEPAFAPPRPGNLTLRQQPGFWCDRQDVAAVLTGEKTGAVICALSEAVYRGKTPTRYARRGHIPDSGNIPARRFLDETGRYLDSSDLTIRAASYGYSQHTPLLLYCGGGISAASLALSLTLAGYRQLTIYDGSLQEWAADPSLTLIADTHHD</sequence>
<dbReference type="Proteomes" id="UP000335415">
    <property type="component" value="Unassembled WGS sequence"/>
</dbReference>
<dbReference type="PROSITE" id="PS50206">
    <property type="entry name" value="RHODANESE_3"/>
    <property type="match status" value="2"/>
</dbReference>
<evidence type="ECO:0000256" key="2">
    <source>
        <dbReference type="ARBA" id="ARBA00022737"/>
    </source>
</evidence>
<dbReference type="PANTHER" id="PTHR11364">
    <property type="entry name" value="THIOSULFATE SULFERTANSFERASE"/>
    <property type="match status" value="1"/>
</dbReference>
<keyword evidence="2" id="KW-0677">Repeat</keyword>
<dbReference type="PANTHER" id="PTHR11364:SF27">
    <property type="entry name" value="SULFURTRANSFERASE"/>
    <property type="match status" value="1"/>
</dbReference>
<name>A0A5J5FT57_9GAMM</name>
<comment type="caution">
    <text evidence="4">The sequence shown here is derived from an EMBL/GenBank/DDBJ whole genome shotgun (WGS) entry which is preliminary data.</text>
</comment>